<accession>A0AAV7YEU2</accession>
<dbReference type="PANTHER" id="PTHR28498:SF1">
    <property type="entry name" value="ZINC FINGER SWIM DOMAIN-CONTAINING PROTEIN 7"/>
    <property type="match status" value="1"/>
</dbReference>
<protein>
    <submittedName>
        <fullName evidence="4">Zinc finger swim domain-containing protein</fullName>
    </submittedName>
</protein>
<sequence>MEKDKEISIAFEVSDEEDPITQDFQPLNSCSNSDSESSDTETFVEDHVPQNEKQNIDRVDQNASAEEVTSDDHYILYTGPEEDDGLGENDQIVSVEEEMSQDPQNNFFGEEEIENLLQSRLFQIFDRATIVTNKEIREKNLVVEIFSRYPKLLLIENTIEMFASAICVYVGKSGRPCLLNRAEEEFIVERLKILALIGWAPTLDETVDKANEIIDSWLQIDYNVQRPSITSTMWVKEFAKRNNLRITKSSPREYQRIIVSEDLIRRFFYTLKELFMEKDYDSNLVFNMDETSLKLDKNSKHLVVTLATKKKAFRAKEPNQKHMSAVVTISAKGYRLKTLLLQLELVDEIFKKFEKTKKINNELLLSLKFFFPNVLESAIEIVDTLETTKNQKKLEQKFLKGDLNNERVQTNSSSSTKLPKVVLFETEKSKRSFVRFESFSRNTDAYLIYPHHYCSCPDFHYNVINRQKNLFCKHILAVRIASTLGLIEKREIKESEYLDWINQFEN</sequence>
<dbReference type="PANTHER" id="PTHR28498">
    <property type="entry name" value="ZINC FINGER SWIM DOMAIN-CONTAINING PROTEIN 7"/>
    <property type="match status" value="1"/>
</dbReference>
<name>A0AAV7YEU2_9EUKA</name>
<evidence type="ECO:0000256" key="2">
    <source>
        <dbReference type="SAM" id="MobiDB-lite"/>
    </source>
</evidence>
<evidence type="ECO:0000313" key="5">
    <source>
        <dbReference type="Proteomes" id="UP001146793"/>
    </source>
</evidence>
<dbReference type="EMBL" id="JANTQA010000063">
    <property type="protein sequence ID" value="KAJ3427431.1"/>
    <property type="molecule type" value="Genomic_DNA"/>
</dbReference>
<feature type="region of interest" description="Disordered" evidence="2">
    <location>
        <begin position="15"/>
        <end position="52"/>
    </location>
</feature>
<dbReference type="GO" id="GO:0097196">
    <property type="term" value="C:Shu complex"/>
    <property type="evidence" value="ECO:0007669"/>
    <property type="project" value="TreeGrafter"/>
</dbReference>
<comment type="caution">
    <text evidence="4">The sequence shown here is derived from an EMBL/GenBank/DDBJ whole genome shotgun (WGS) entry which is preliminary data.</text>
</comment>
<organism evidence="4 5">
    <name type="scientific">Anaeramoeba flamelloides</name>
    <dbReference type="NCBI Taxonomy" id="1746091"/>
    <lineage>
        <taxon>Eukaryota</taxon>
        <taxon>Metamonada</taxon>
        <taxon>Anaeramoebidae</taxon>
        <taxon>Anaeramoeba</taxon>
    </lineage>
</organism>
<feature type="domain" description="SWIM-type" evidence="3">
    <location>
        <begin position="446"/>
        <end position="483"/>
    </location>
</feature>
<dbReference type="GO" id="GO:0000724">
    <property type="term" value="P:double-strand break repair via homologous recombination"/>
    <property type="evidence" value="ECO:0007669"/>
    <property type="project" value="TreeGrafter"/>
</dbReference>
<keyword evidence="1" id="KW-0479">Metal-binding</keyword>
<gene>
    <name evidence="4" type="ORF">M0812_27016</name>
</gene>
<dbReference type="InterPro" id="IPR007527">
    <property type="entry name" value="Znf_SWIM"/>
</dbReference>
<proteinExistence type="predicted"/>
<dbReference type="GO" id="GO:0008270">
    <property type="term" value="F:zinc ion binding"/>
    <property type="evidence" value="ECO:0007669"/>
    <property type="project" value="UniProtKB-KW"/>
</dbReference>
<evidence type="ECO:0000313" key="4">
    <source>
        <dbReference type="EMBL" id="KAJ3427431.1"/>
    </source>
</evidence>
<reference evidence="4" key="1">
    <citation type="submission" date="2022-08" db="EMBL/GenBank/DDBJ databases">
        <title>Novel sulphate-reducing endosymbionts in the free-living metamonad Anaeramoeba.</title>
        <authorList>
            <person name="Jerlstrom-Hultqvist J."/>
            <person name="Cepicka I."/>
            <person name="Gallot-Lavallee L."/>
            <person name="Salas-Leiva D."/>
            <person name="Curtis B.A."/>
            <person name="Zahonova K."/>
            <person name="Pipaliya S."/>
            <person name="Dacks J."/>
            <person name="Roger A.J."/>
        </authorList>
    </citation>
    <scope>NUCLEOTIDE SEQUENCE</scope>
    <source>
        <strain evidence="4">Busselton2</strain>
    </source>
</reference>
<keyword evidence="1" id="KW-0862">Zinc</keyword>
<dbReference type="Proteomes" id="UP001146793">
    <property type="component" value="Unassembled WGS sequence"/>
</dbReference>
<keyword evidence="1" id="KW-0863">Zinc-finger</keyword>
<dbReference type="AlphaFoldDB" id="A0AAV7YEU2"/>
<dbReference type="Pfam" id="PF04434">
    <property type="entry name" value="SWIM"/>
    <property type="match status" value="1"/>
</dbReference>
<evidence type="ECO:0000259" key="3">
    <source>
        <dbReference type="PROSITE" id="PS50966"/>
    </source>
</evidence>
<evidence type="ECO:0000256" key="1">
    <source>
        <dbReference type="PROSITE-ProRule" id="PRU00325"/>
    </source>
</evidence>
<dbReference type="PROSITE" id="PS50966">
    <property type="entry name" value="ZF_SWIM"/>
    <property type="match status" value="1"/>
</dbReference>